<organism evidence="3 4">
    <name type="scientific">Durusdinium trenchii</name>
    <dbReference type="NCBI Taxonomy" id="1381693"/>
    <lineage>
        <taxon>Eukaryota</taxon>
        <taxon>Sar</taxon>
        <taxon>Alveolata</taxon>
        <taxon>Dinophyceae</taxon>
        <taxon>Suessiales</taxon>
        <taxon>Symbiodiniaceae</taxon>
        <taxon>Durusdinium</taxon>
    </lineage>
</organism>
<sequence length="1142" mass="126197">MFCSCIPEVNPSMEFTPRYMEGEVPVAVPSFTYASDTVIEFITDVEGNWEYFLRLVYSSQVLFWDDEERGDWGPGILRLKENGMLVFGGDAPDKGPGDIRLVKILLSLKRRYPEQVFFILGNRDIMKLRFASELKEVEEPGKVWLPTWDPKVKTFEQFLQENPSLQRDEMGKLKWLLHCTMGCQDTTFDTRKREIAILKGRASDADVLKSYRDSVDSRSKDPWMLEFIRVAKIAHIIGDILFLHGGICTESYGQVPSRDGRCRDVQEWVKELNAWKDRQVQDFCEQPYFYEKDGKQCRGGDELIIYGTPGAGKKTVIYHNPFEDGNPTLRSLEVQNFLKGSGIDRVVSGHQPHGQTPTVVRHPKTGLLMITADTSRSDNKASKIFNPADNRGIVYSSVRLLPETVEIEGQLADGRYHRCSVHRNPSKDRLPDALVGRQLTDGSWVKTILTSPSEPAVHLVQTALGKGFNVKVCDMSEHTACLQLREEFKTSDILRVKIRDFRGGSTSAISLEDCRDGDLTSAHFKDRDFTVNTEEFYRCDTFIFAMMGVFGDPKTPLGIEITKRVNDLIFKGKRVIWITNNSNKTRTGLMKELEDYYGIKVFHTSLSRTLSPDGWQSEPDPQSELRKLAHLHVVTSSFTCAWFLNQKGLQRPFVITSNRSICEELEGLGINKYVATIGPDGKPKKEYLEEVTSKKICDLVAKYPDVDSVVICWDQHFTALKIAVATQYLKWAQDNGQELPVITCSMDRSGILGVTEEKFCFKQGYNGKKIRAIGNGVMAASIVQSSDIEEIVDVGKPSLMLLEQLRRPREEGGMGVDFSRAVVVGSTLKTDIELANGGGMKSLLVLSGVTSMDEAAVRPEVKGDEMQLVAVREAVAGEILLVEPPAFLTSSESSTADLAKELEELPKALQEQLLQLCCHDRAAAEMSGDMQSAAQGCEKTLQLLQAAPVHSCLYGEFRGHTGGRQRGLSARQPSEPQLPAQRLLPHRTHFFGVRTAPGGSPQPPSGGGSHHQLPPRVQVVSSPWCATSSPRPLGLPLPVPTVLSTRGSSQLSLSTVWTCSAGDGAKQLDLRLWTSSGPGGIGRRVAPSFAPGTSQRLRSGSPLEVFGQPHCGALPGSRGRTPGIPDAGCFSAQGGAPAMAHS</sequence>
<dbReference type="Proteomes" id="UP001642484">
    <property type="component" value="Unassembled WGS sequence"/>
</dbReference>
<evidence type="ECO:0000313" key="3">
    <source>
        <dbReference type="EMBL" id="CAK9018669.1"/>
    </source>
</evidence>
<dbReference type="Pfam" id="PF13242">
    <property type="entry name" value="Hydrolase_like"/>
    <property type="match status" value="1"/>
</dbReference>
<reference evidence="3 4" key="1">
    <citation type="submission" date="2024-02" db="EMBL/GenBank/DDBJ databases">
        <authorList>
            <person name="Chen Y."/>
            <person name="Shah S."/>
            <person name="Dougan E. K."/>
            <person name="Thang M."/>
            <person name="Chan C."/>
        </authorList>
    </citation>
    <scope>NUCLEOTIDE SEQUENCE [LARGE SCALE GENOMIC DNA]</scope>
</reference>
<evidence type="ECO:0000256" key="1">
    <source>
        <dbReference type="SAM" id="MobiDB-lite"/>
    </source>
</evidence>
<evidence type="ECO:0000259" key="2">
    <source>
        <dbReference type="Pfam" id="PF00149"/>
    </source>
</evidence>
<feature type="domain" description="Calcineurin-like phosphoesterase" evidence="2">
    <location>
        <begin position="41"/>
        <end position="352"/>
    </location>
</feature>
<gene>
    <name evidence="3" type="ORF">CCMP2556_LOCUS13358</name>
</gene>
<dbReference type="PANTHER" id="PTHR42254">
    <property type="entry name" value="METALLOPHOS DOMAIN-CONTAINING PROTEIN"/>
    <property type="match status" value="1"/>
</dbReference>
<accession>A0ABP0JXE8</accession>
<dbReference type="InterPro" id="IPR004843">
    <property type="entry name" value="Calcineurin-like_PHP"/>
</dbReference>
<name>A0ABP0JXE8_9DINO</name>
<proteinExistence type="predicted"/>
<dbReference type="InterPro" id="IPR023214">
    <property type="entry name" value="HAD_sf"/>
</dbReference>
<dbReference type="InterPro" id="IPR036412">
    <property type="entry name" value="HAD-like_sf"/>
</dbReference>
<dbReference type="EMBL" id="CAXAMN010006669">
    <property type="protein sequence ID" value="CAK9018669.1"/>
    <property type="molecule type" value="Genomic_DNA"/>
</dbReference>
<dbReference type="SUPFAM" id="SSF56300">
    <property type="entry name" value="Metallo-dependent phosphatases"/>
    <property type="match status" value="1"/>
</dbReference>
<comment type="caution">
    <text evidence="3">The sequence shown here is derived from an EMBL/GenBank/DDBJ whole genome shotgun (WGS) entry which is preliminary data.</text>
</comment>
<protein>
    <recommendedName>
        <fullName evidence="2">Calcineurin-like phosphoesterase domain-containing protein</fullName>
    </recommendedName>
</protein>
<dbReference type="PANTHER" id="PTHR42254:SF1">
    <property type="entry name" value="CALCINEURIN-LIKE PHOSPHOESTERASE DOMAIN-CONTAINING PROTEIN"/>
    <property type="match status" value="1"/>
</dbReference>
<evidence type="ECO:0000313" key="4">
    <source>
        <dbReference type="Proteomes" id="UP001642484"/>
    </source>
</evidence>
<dbReference type="SUPFAM" id="SSF56784">
    <property type="entry name" value="HAD-like"/>
    <property type="match status" value="1"/>
</dbReference>
<dbReference type="Pfam" id="PF00149">
    <property type="entry name" value="Metallophos"/>
    <property type="match status" value="1"/>
</dbReference>
<keyword evidence="4" id="KW-1185">Reference proteome</keyword>
<feature type="region of interest" description="Disordered" evidence="1">
    <location>
        <begin position="963"/>
        <end position="1015"/>
    </location>
</feature>
<dbReference type="InterPro" id="IPR029052">
    <property type="entry name" value="Metallo-depent_PP-like"/>
</dbReference>
<dbReference type="Gene3D" id="3.60.21.10">
    <property type="match status" value="1"/>
</dbReference>
<dbReference type="Gene3D" id="3.40.50.1000">
    <property type="entry name" value="HAD superfamily/HAD-like"/>
    <property type="match status" value="2"/>
</dbReference>